<evidence type="ECO:0000313" key="3">
    <source>
        <dbReference type="Proteomes" id="UP001159329"/>
    </source>
</evidence>
<reference evidence="2" key="1">
    <citation type="submission" date="2022-09" db="EMBL/GenBank/DDBJ databases">
        <title>Intensive care unit water sources are persistently colonized with multi-drug resistant bacteria and are the site of extensive horizontal gene transfer of antibiotic resistance genes.</title>
        <authorList>
            <person name="Diorio-Toth L."/>
        </authorList>
    </citation>
    <scope>NUCLEOTIDE SEQUENCE</scope>
    <source>
        <strain evidence="2">GD04005</strain>
    </source>
</reference>
<dbReference type="InterPro" id="IPR024726">
    <property type="entry name" value="FhuF_C"/>
</dbReference>
<name>A0AA42IBD8_9GAMM</name>
<protein>
    <submittedName>
        <fullName evidence="2">(2Fe-2S)-binding protein</fullName>
    </submittedName>
</protein>
<gene>
    <name evidence="2" type="ORF">N7644_05290</name>
</gene>
<evidence type="ECO:0000313" key="2">
    <source>
        <dbReference type="EMBL" id="MDH0563098.1"/>
    </source>
</evidence>
<feature type="domain" description="Ferric siderophore reductase C-terminal" evidence="1">
    <location>
        <begin position="224"/>
        <end position="243"/>
    </location>
</feature>
<dbReference type="EMBL" id="JAOEEO010000001">
    <property type="protein sequence ID" value="MDH0563098.1"/>
    <property type="molecule type" value="Genomic_DNA"/>
</dbReference>
<dbReference type="RefSeq" id="WP_262753728.1">
    <property type="nucleotide sequence ID" value="NZ_JAHPQB010000001.1"/>
</dbReference>
<dbReference type="AlphaFoldDB" id="A0AA42IBD8"/>
<comment type="caution">
    <text evidence="2">The sequence shown here is derived from an EMBL/GenBank/DDBJ whole genome shotgun (WGS) entry which is preliminary data.</text>
</comment>
<accession>A0AA42IBD8</accession>
<organism evidence="2 3">
    <name type="scientific">Acinetobacter courvalinii</name>
    <dbReference type="NCBI Taxonomy" id="280147"/>
    <lineage>
        <taxon>Bacteria</taxon>
        <taxon>Pseudomonadati</taxon>
        <taxon>Pseudomonadota</taxon>
        <taxon>Gammaproteobacteria</taxon>
        <taxon>Moraxellales</taxon>
        <taxon>Moraxellaceae</taxon>
        <taxon>Acinetobacter</taxon>
    </lineage>
</organism>
<proteinExistence type="predicted"/>
<sequence length="253" mass="29784">MKMCRHFQAELESSFSVLQQHLKLEIYCSNLQAITLADLFDDSICRQVLQDFATRIHATNQRCATSLFIKYWATLWVLPFLYCQAASLPFVKWQPSIFIVELPETWNWERRIQLADSAGYSCHSMSLPELDAILLQFNGLLQQIARVGRVSYALLWENVAVRMLQFYRSLVQQDLDNDMRIRLKQQQQRLKAKSAQSFNLPENPFLKLCNNWHPEYNTYMRQKCCFYFQLEEAGGELCRNCPLQLKKTTEMKS</sequence>
<evidence type="ECO:0000259" key="1">
    <source>
        <dbReference type="Pfam" id="PF11575"/>
    </source>
</evidence>
<dbReference type="GO" id="GO:0051537">
    <property type="term" value="F:2 iron, 2 sulfur cluster binding"/>
    <property type="evidence" value="ECO:0007669"/>
    <property type="project" value="InterPro"/>
</dbReference>
<dbReference type="Proteomes" id="UP001159329">
    <property type="component" value="Unassembled WGS sequence"/>
</dbReference>
<dbReference type="Pfam" id="PF11575">
    <property type="entry name" value="FhuF_C"/>
    <property type="match status" value="1"/>
</dbReference>